<evidence type="ECO:0000313" key="1">
    <source>
        <dbReference type="EMBL" id="EPF73949.1"/>
    </source>
</evidence>
<dbReference type="HOGENOM" id="CLU_3362753_0_0_6"/>
<name>S3NHW9_9GAMM</name>
<organism evidence="1 2">
    <name type="scientific">Acinetobacter rudis CIP 110305</name>
    <dbReference type="NCBI Taxonomy" id="421052"/>
    <lineage>
        <taxon>Bacteria</taxon>
        <taxon>Pseudomonadati</taxon>
        <taxon>Pseudomonadota</taxon>
        <taxon>Gammaproteobacteria</taxon>
        <taxon>Moraxellales</taxon>
        <taxon>Moraxellaceae</taxon>
        <taxon>Acinetobacter</taxon>
    </lineage>
</organism>
<comment type="caution">
    <text evidence="1">The sequence shown here is derived from an EMBL/GenBank/DDBJ whole genome shotgun (WGS) entry which is preliminary data.</text>
</comment>
<protein>
    <submittedName>
        <fullName evidence="1">Uncharacterized protein</fullName>
    </submittedName>
</protein>
<gene>
    <name evidence="1" type="ORF">F945_01828</name>
</gene>
<dbReference type="Proteomes" id="UP000014568">
    <property type="component" value="Unassembled WGS sequence"/>
</dbReference>
<reference evidence="1 2" key="1">
    <citation type="submission" date="2013-06" db="EMBL/GenBank/DDBJ databases">
        <title>The Genome Sequence of Acinetobacter rudis CIP 110305.</title>
        <authorList>
            <consortium name="The Broad Institute Genome Sequencing Platform"/>
            <consortium name="The Broad Institute Genome Sequencing Center for Infectious Disease"/>
            <person name="Cerqueira G."/>
            <person name="Feldgarden M."/>
            <person name="Courvalin P."/>
            <person name="Perichon B."/>
            <person name="Grillot-Courvalin C."/>
            <person name="Clermont D."/>
            <person name="Rocha E."/>
            <person name="Yoon E.-J."/>
            <person name="Nemec A."/>
            <person name="Young S.K."/>
            <person name="Zeng Q."/>
            <person name="Gargeya S."/>
            <person name="Fitzgerald M."/>
            <person name="Abouelleil A."/>
            <person name="Alvarado L."/>
            <person name="Berlin A.M."/>
            <person name="Chapman S.B."/>
            <person name="Dewar J."/>
            <person name="Goldberg J."/>
            <person name="Griggs A."/>
            <person name="Gujja S."/>
            <person name="Hansen M."/>
            <person name="Howarth C."/>
            <person name="Imamovic A."/>
            <person name="Larimer J."/>
            <person name="McCowan C."/>
            <person name="Murphy C."/>
            <person name="Pearson M."/>
            <person name="Priest M."/>
            <person name="Roberts A."/>
            <person name="Saif S."/>
            <person name="Shea T."/>
            <person name="Sykes S."/>
            <person name="Wortman J."/>
            <person name="Nusbaum C."/>
            <person name="Birren B."/>
        </authorList>
    </citation>
    <scope>NUCLEOTIDE SEQUENCE [LARGE SCALE GENOMIC DNA]</scope>
    <source>
        <strain evidence="1 2">CIP 110305</strain>
    </source>
</reference>
<dbReference type="EMBL" id="ATGI01000022">
    <property type="protein sequence ID" value="EPF73949.1"/>
    <property type="molecule type" value="Genomic_DNA"/>
</dbReference>
<accession>S3NHW9</accession>
<proteinExistence type="predicted"/>
<sequence>MRLKNIEPLSHHLKLQTTNYLNKNYMHHQDKNIDS</sequence>
<evidence type="ECO:0000313" key="2">
    <source>
        <dbReference type="Proteomes" id="UP000014568"/>
    </source>
</evidence>
<keyword evidence="2" id="KW-1185">Reference proteome</keyword>
<dbReference type="AlphaFoldDB" id="S3NHW9"/>